<evidence type="ECO:0000313" key="4">
    <source>
        <dbReference type="Proteomes" id="UP001143545"/>
    </source>
</evidence>
<dbReference type="Pfam" id="PF04892">
    <property type="entry name" value="VanZ"/>
    <property type="match status" value="1"/>
</dbReference>
<comment type="caution">
    <text evidence="3">The sequence shown here is derived from an EMBL/GenBank/DDBJ whole genome shotgun (WGS) entry which is preliminary data.</text>
</comment>
<keyword evidence="4" id="KW-1185">Reference proteome</keyword>
<name>A0A9W6B2Q4_9FLAO</name>
<dbReference type="PANTHER" id="PTHR28008:SF1">
    <property type="entry name" value="DOMAIN PROTEIN, PUTATIVE (AFU_ORTHOLOGUE AFUA_3G10980)-RELATED"/>
    <property type="match status" value="1"/>
</dbReference>
<gene>
    <name evidence="3" type="ORF">NBRC110019_00490</name>
</gene>
<proteinExistence type="predicted"/>
<evidence type="ECO:0000313" key="3">
    <source>
        <dbReference type="EMBL" id="GLB51010.1"/>
    </source>
</evidence>
<dbReference type="PANTHER" id="PTHR28008">
    <property type="entry name" value="DOMAIN PROTEIN, PUTATIVE (AFU_ORTHOLOGUE AFUA_3G10980)-RELATED"/>
    <property type="match status" value="1"/>
</dbReference>
<dbReference type="InterPro" id="IPR006976">
    <property type="entry name" value="VanZ-like"/>
</dbReference>
<accession>A0A9W6B2Q4</accession>
<evidence type="ECO:0000259" key="2">
    <source>
        <dbReference type="Pfam" id="PF04892"/>
    </source>
</evidence>
<dbReference type="EMBL" id="BRVP01000001">
    <property type="protein sequence ID" value="GLB51010.1"/>
    <property type="molecule type" value="Genomic_DNA"/>
</dbReference>
<feature type="transmembrane region" description="Helical" evidence="1">
    <location>
        <begin position="7"/>
        <end position="27"/>
    </location>
</feature>
<feature type="transmembrane region" description="Helical" evidence="1">
    <location>
        <begin position="99"/>
        <end position="120"/>
    </location>
</feature>
<evidence type="ECO:0000256" key="1">
    <source>
        <dbReference type="SAM" id="Phobius"/>
    </source>
</evidence>
<dbReference type="AlphaFoldDB" id="A0A9W6B2Q4"/>
<keyword evidence="1" id="KW-0472">Membrane</keyword>
<sequence length="125" mass="14543">MVKNNKYLIVLIGWLSVVVYLSLFNLSDAPKIRIANFDKYVHFGFHFIGTVLWYLFLKFEFKNKYIKHVLFLAMLLDFLFGVTIEILQKFLTETRHADFLDVLSNLAGTIIAAIVVKLIIKKTVK</sequence>
<reference evidence="3" key="1">
    <citation type="submission" date="2022-07" db="EMBL/GenBank/DDBJ databases">
        <title>Taxonomy of Novel Oxalotrophic and Methylotrophic Bacteria.</title>
        <authorList>
            <person name="Sahin N."/>
            <person name="Tani A."/>
        </authorList>
    </citation>
    <scope>NUCLEOTIDE SEQUENCE</scope>
    <source>
        <strain evidence="3">AM327</strain>
    </source>
</reference>
<dbReference type="NCBIfam" id="NF037970">
    <property type="entry name" value="vanZ_1"/>
    <property type="match status" value="1"/>
</dbReference>
<organism evidence="3 4">
    <name type="scientific">Neptunitalea chrysea</name>
    <dbReference type="NCBI Taxonomy" id="1647581"/>
    <lineage>
        <taxon>Bacteria</taxon>
        <taxon>Pseudomonadati</taxon>
        <taxon>Bacteroidota</taxon>
        <taxon>Flavobacteriia</taxon>
        <taxon>Flavobacteriales</taxon>
        <taxon>Flavobacteriaceae</taxon>
        <taxon>Neptunitalea</taxon>
    </lineage>
</organism>
<protein>
    <recommendedName>
        <fullName evidence="2">VanZ-like domain-containing protein</fullName>
    </recommendedName>
</protein>
<keyword evidence="1" id="KW-0812">Transmembrane</keyword>
<feature type="transmembrane region" description="Helical" evidence="1">
    <location>
        <begin position="69"/>
        <end position="87"/>
    </location>
</feature>
<dbReference type="RefSeq" id="WP_281751124.1">
    <property type="nucleotide sequence ID" value="NZ_BRVP01000001.1"/>
</dbReference>
<keyword evidence="1" id="KW-1133">Transmembrane helix</keyword>
<dbReference type="Proteomes" id="UP001143545">
    <property type="component" value="Unassembled WGS sequence"/>
</dbReference>
<feature type="domain" description="VanZ-like" evidence="2">
    <location>
        <begin position="24"/>
        <end position="119"/>
    </location>
</feature>
<feature type="transmembrane region" description="Helical" evidence="1">
    <location>
        <begin position="39"/>
        <end position="57"/>
    </location>
</feature>